<evidence type="ECO:0000313" key="3">
    <source>
        <dbReference type="EMBL" id="THF62729.1"/>
    </source>
</evidence>
<organism evidence="3 4">
    <name type="scientific">Pseudothauera rhizosphaerae</name>
    <dbReference type="NCBI Taxonomy" id="2565932"/>
    <lineage>
        <taxon>Bacteria</taxon>
        <taxon>Pseudomonadati</taxon>
        <taxon>Pseudomonadota</taxon>
        <taxon>Betaproteobacteria</taxon>
        <taxon>Rhodocyclales</taxon>
        <taxon>Zoogloeaceae</taxon>
        <taxon>Pseudothauera</taxon>
    </lineage>
</organism>
<feature type="region of interest" description="Disordered" evidence="1">
    <location>
        <begin position="161"/>
        <end position="182"/>
    </location>
</feature>
<evidence type="ECO:0000313" key="4">
    <source>
        <dbReference type="Proteomes" id="UP000307956"/>
    </source>
</evidence>
<dbReference type="SUPFAM" id="SSF63829">
    <property type="entry name" value="Calcium-dependent phosphotriesterase"/>
    <property type="match status" value="1"/>
</dbReference>
<dbReference type="Proteomes" id="UP000307956">
    <property type="component" value="Unassembled WGS sequence"/>
</dbReference>
<evidence type="ECO:0000256" key="1">
    <source>
        <dbReference type="SAM" id="MobiDB-lite"/>
    </source>
</evidence>
<dbReference type="Gene3D" id="2.120.10.30">
    <property type="entry name" value="TolB, C-terminal domain"/>
    <property type="match status" value="1"/>
</dbReference>
<keyword evidence="2" id="KW-0732">Signal</keyword>
<evidence type="ECO:0000256" key="2">
    <source>
        <dbReference type="SAM" id="SignalP"/>
    </source>
</evidence>
<protein>
    <submittedName>
        <fullName evidence="3">Uncharacterized protein</fullName>
    </submittedName>
</protein>
<dbReference type="RefSeq" id="WP_136384282.1">
    <property type="nucleotide sequence ID" value="NZ_SSOD01000004.1"/>
</dbReference>
<name>A0A4S4AU31_9RHOO</name>
<reference evidence="3 4" key="1">
    <citation type="submission" date="2019-04" db="EMBL/GenBank/DDBJ databases">
        <title>Azoarcus rhizosphaerae sp. nov. isolated from rhizosphere of Ficus religiosa.</title>
        <authorList>
            <person name="Lin S.-Y."/>
            <person name="Hameed A."/>
            <person name="Hsu Y.-H."/>
            <person name="Young C.-C."/>
        </authorList>
    </citation>
    <scope>NUCLEOTIDE SEQUENCE [LARGE SCALE GENOMIC DNA]</scope>
    <source>
        <strain evidence="3 4">CC-YHH848</strain>
    </source>
</reference>
<dbReference type="InterPro" id="IPR011042">
    <property type="entry name" value="6-blade_b-propeller_TolB-like"/>
</dbReference>
<feature type="signal peptide" evidence="2">
    <location>
        <begin position="1"/>
        <end position="18"/>
    </location>
</feature>
<dbReference type="OrthoDB" id="502821at2"/>
<feature type="chain" id="PRO_5021018744" evidence="2">
    <location>
        <begin position="19"/>
        <end position="320"/>
    </location>
</feature>
<accession>A0A4S4AU31</accession>
<proteinExistence type="predicted"/>
<keyword evidence="4" id="KW-1185">Reference proteome</keyword>
<comment type="caution">
    <text evidence="3">The sequence shown here is derived from an EMBL/GenBank/DDBJ whole genome shotgun (WGS) entry which is preliminary data.</text>
</comment>
<dbReference type="AlphaFoldDB" id="A0A4S4AU31"/>
<sequence length="320" mass="34175">MKTALKLLCLSMLLPALAWGQGRIVVENAGFAAPESVVHDTRRDVYLLSNVNGRAIDNDGNGFISKVSPDGKVIALKWIDGQAPGVTLHAPKGLAIAGNVLYVADNGDEHGNVVRLFDLESGRPLGSVPVPGSYFLNGLVALPSGEVLVTDSGWQLSLSTADGQQPLAPGARRQRDGSTWTPTGQDAIYRIGTDRSVSVFARSPELAQPNGIDLLPSGNLLVASSSAGHFYELDPAGRKVNLRYLPDRGFDGLGLAPDGRVFAAGPENLHVVWPDGRVDTVAGVDTHVADLNFDRKRNRVLFPLLRADKLILEPLEAARR</sequence>
<dbReference type="EMBL" id="SSOD01000004">
    <property type="protein sequence ID" value="THF62729.1"/>
    <property type="molecule type" value="Genomic_DNA"/>
</dbReference>
<gene>
    <name evidence="3" type="ORF">E6O51_07155</name>
</gene>